<evidence type="ECO:0000313" key="7">
    <source>
        <dbReference type="EMBL" id="GJT58757.1"/>
    </source>
</evidence>
<dbReference type="SUPFAM" id="SSF53335">
    <property type="entry name" value="S-adenosyl-L-methionine-dependent methyltransferases"/>
    <property type="match status" value="1"/>
</dbReference>
<evidence type="ECO:0000256" key="6">
    <source>
        <dbReference type="SAM" id="MobiDB-lite"/>
    </source>
</evidence>
<evidence type="ECO:0000256" key="4">
    <source>
        <dbReference type="ARBA" id="ARBA00022723"/>
    </source>
</evidence>
<gene>
    <name evidence="7" type="ORF">Tco_1002290</name>
</gene>
<dbReference type="InterPro" id="IPR042086">
    <property type="entry name" value="MeTrfase_capping"/>
</dbReference>
<comment type="similarity">
    <text evidence="1">Belongs to the methyltransferase superfamily. Type-7 methyltransferase family.</text>
</comment>
<feature type="non-terminal residue" evidence="7">
    <location>
        <position position="1"/>
    </location>
</feature>
<dbReference type="Pfam" id="PF03492">
    <property type="entry name" value="Methyltransf_7"/>
    <property type="match status" value="1"/>
</dbReference>
<feature type="compositionally biased region" description="Low complexity" evidence="6">
    <location>
        <begin position="174"/>
        <end position="188"/>
    </location>
</feature>
<evidence type="ECO:0000256" key="1">
    <source>
        <dbReference type="ARBA" id="ARBA00007967"/>
    </source>
</evidence>
<keyword evidence="3" id="KW-0808">Transferase</keyword>
<keyword evidence="5" id="KW-0460">Magnesium</keyword>
<reference evidence="7" key="2">
    <citation type="submission" date="2022-01" db="EMBL/GenBank/DDBJ databases">
        <authorList>
            <person name="Yamashiro T."/>
            <person name="Shiraishi A."/>
            <person name="Satake H."/>
            <person name="Nakayama K."/>
        </authorList>
    </citation>
    <scope>NUCLEOTIDE SEQUENCE</scope>
</reference>
<dbReference type="Gene3D" id="3.40.50.150">
    <property type="entry name" value="Vaccinia Virus protein VP39"/>
    <property type="match status" value="1"/>
</dbReference>
<evidence type="ECO:0000256" key="5">
    <source>
        <dbReference type="ARBA" id="ARBA00022842"/>
    </source>
</evidence>
<keyword evidence="4" id="KW-0479">Metal-binding</keyword>
<comment type="caution">
    <text evidence="7">The sequence shown here is derived from an EMBL/GenBank/DDBJ whole genome shotgun (WGS) entry which is preliminary data.</text>
</comment>
<sequence length="207" mass="22409">ADVDNHVACKDNYSFGVGFNGMENDPTQGAVNIIHMANGDGESSYSKNSRLQETVIRKALPALKHTISGISKHDDAIFDKCFNIADLGCSSGTNTLLRASNIIDMVHKACKENNRTTPQDGDNSIDMWRLPHIANAYAWCCKSEMHLLPYSQSCTRTVMQSNGRVPTPVQPNGSASSASIPPTSTETPHSYNQTVEDDESGKLSSSS</sequence>
<evidence type="ECO:0000313" key="8">
    <source>
        <dbReference type="Proteomes" id="UP001151760"/>
    </source>
</evidence>
<protein>
    <submittedName>
        <fullName evidence="7">Benzoate carboxyl methyltransferase-like protein</fullName>
    </submittedName>
</protein>
<reference evidence="7" key="1">
    <citation type="journal article" date="2022" name="Int. J. Mol. Sci.">
        <title>Draft Genome of Tanacetum Coccineum: Genomic Comparison of Closely Related Tanacetum-Family Plants.</title>
        <authorList>
            <person name="Yamashiro T."/>
            <person name="Shiraishi A."/>
            <person name="Nakayama K."/>
            <person name="Satake H."/>
        </authorList>
    </citation>
    <scope>NUCLEOTIDE SEQUENCE</scope>
</reference>
<organism evidence="7 8">
    <name type="scientific">Tanacetum coccineum</name>
    <dbReference type="NCBI Taxonomy" id="301880"/>
    <lineage>
        <taxon>Eukaryota</taxon>
        <taxon>Viridiplantae</taxon>
        <taxon>Streptophyta</taxon>
        <taxon>Embryophyta</taxon>
        <taxon>Tracheophyta</taxon>
        <taxon>Spermatophyta</taxon>
        <taxon>Magnoliopsida</taxon>
        <taxon>eudicotyledons</taxon>
        <taxon>Gunneridae</taxon>
        <taxon>Pentapetalae</taxon>
        <taxon>asterids</taxon>
        <taxon>campanulids</taxon>
        <taxon>Asterales</taxon>
        <taxon>Asteraceae</taxon>
        <taxon>Asteroideae</taxon>
        <taxon>Anthemideae</taxon>
        <taxon>Anthemidinae</taxon>
        <taxon>Tanacetum</taxon>
    </lineage>
</organism>
<feature type="region of interest" description="Disordered" evidence="6">
    <location>
        <begin position="161"/>
        <end position="207"/>
    </location>
</feature>
<dbReference type="InterPro" id="IPR005299">
    <property type="entry name" value="MeTrfase_7"/>
</dbReference>
<dbReference type="EMBL" id="BQNB010017046">
    <property type="protein sequence ID" value="GJT58757.1"/>
    <property type="molecule type" value="Genomic_DNA"/>
</dbReference>
<keyword evidence="2" id="KW-0489">Methyltransferase</keyword>
<evidence type="ECO:0000256" key="3">
    <source>
        <dbReference type="ARBA" id="ARBA00022679"/>
    </source>
</evidence>
<keyword evidence="8" id="KW-1185">Reference proteome</keyword>
<dbReference type="PANTHER" id="PTHR31009">
    <property type="entry name" value="S-ADENOSYL-L-METHIONINE:CARBOXYL METHYLTRANSFERASE FAMILY PROTEIN"/>
    <property type="match status" value="1"/>
</dbReference>
<evidence type="ECO:0000256" key="2">
    <source>
        <dbReference type="ARBA" id="ARBA00022603"/>
    </source>
</evidence>
<name>A0ABQ5F653_9ASTR</name>
<dbReference type="InterPro" id="IPR029063">
    <property type="entry name" value="SAM-dependent_MTases_sf"/>
</dbReference>
<dbReference type="Gene3D" id="1.10.1200.270">
    <property type="entry name" value="Methyltransferase, alpha-helical capping domain"/>
    <property type="match status" value="1"/>
</dbReference>
<proteinExistence type="inferred from homology"/>
<accession>A0ABQ5F653</accession>
<dbReference type="Proteomes" id="UP001151760">
    <property type="component" value="Unassembled WGS sequence"/>
</dbReference>